<sequence>MVEVLVIIDMQKNFAASKCKRTAQNIIKLIKEFKKKKKDILIVEYSGENATRWDIVKAIGSYNHRIFVNKNEDDGAKDIQRELCRNGYCEISDISFILCGVNFGACVQDTALGLCRRFPNCKVNIVEEACNDSNKYKDYHWTKDKEYMVKNSINVC</sequence>
<name>A0A6M3JHY2_9ZZZZ</name>
<dbReference type="EMBL" id="MT141663">
    <property type="protein sequence ID" value="QJA68938.1"/>
    <property type="molecule type" value="Genomic_DNA"/>
</dbReference>
<protein>
    <submittedName>
        <fullName evidence="2">Putative hydrolase enzyme</fullName>
    </submittedName>
</protein>
<proteinExistence type="predicted"/>
<evidence type="ECO:0000259" key="1">
    <source>
        <dbReference type="Pfam" id="PF00857"/>
    </source>
</evidence>
<reference evidence="2" key="1">
    <citation type="submission" date="2020-03" db="EMBL/GenBank/DDBJ databases">
        <title>The deep terrestrial virosphere.</title>
        <authorList>
            <person name="Holmfeldt K."/>
            <person name="Nilsson E."/>
            <person name="Simone D."/>
            <person name="Lopez-Fernandez M."/>
            <person name="Wu X."/>
            <person name="de Brujin I."/>
            <person name="Lundin D."/>
            <person name="Andersson A."/>
            <person name="Bertilsson S."/>
            <person name="Dopson M."/>
        </authorList>
    </citation>
    <scope>NUCLEOTIDE SEQUENCE</scope>
    <source>
        <strain evidence="2">MM415A05313</strain>
        <strain evidence="3">MM415B03161</strain>
    </source>
</reference>
<accession>A0A6M3JHY2</accession>
<organism evidence="2">
    <name type="scientific">viral metagenome</name>
    <dbReference type="NCBI Taxonomy" id="1070528"/>
    <lineage>
        <taxon>unclassified sequences</taxon>
        <taxon>metagenomes</taxon>
        <taxon>organismal metagenomes</taxon>
    </lineage>
</organism>
<dbReference type="AlphaFoldDB" id="A0A6M3JHY2"/>
<dbReference type="InterPro" id="IPR000868">
    <property type="entry name" value="Isochorismatase-like_dom"/>
</dbReference>
<dbReference type="Gene3D" id="3.40.50.850">
    <property type="entry name" value="Isochorismatase-like"/>
    <property type="match status" value="1"/>
</dbReference>
<dbReference type="InterPro" id="IPR036380">
    <property type="entry name" value="Isochorismatase-like_sf"/>
</dbReference>
<dbReference type="GO" id="GO:0016787">
    <property type="term" value="F:hydrolase activity"/>
    <property type="evidence" value="ECO:0007669"/>
    <property type="project" value="UniProtKB-KW"/>
</dbReference>
<evidence type="ECO:0000313" key="3">
    <source>
        <dbReference type="EMBL" id="QJA86595.1"/>
    </source>
</evidence>
<dbReference type="Pfam" id="PF00857">
    <property type="entry name" value="Isochorismatase"/>
    <property type="match status" value="1"/>
</dbReference>
<gene>
    <name evidence="2" type="ORF">MM415A05313_0003</name>
    <name evidence="3" type="ORF">MM415B03161_0013</name>
</gene>
<keyword evidence="2" id="KW-0378">Hydrolase</keyword>
<dbReference type="EMBL" id="MT142645">
    <property type="protein sequence ID" value="QJA86595.1"/>
    <property type="molecule type" value="Genomic_DNA"/>
</dbReference>
<evidence type="ECO:0000313" key="2">
    <source>
        <dbReference type="EMBL" id="QJA68938.1"/>
    </source>
</evidence>
<dbReference type="SUPFAM" id="SSF52499">
    <property type="entry name" value="Isochorismatase-like hydrolases"/>
    <property type="match status" value="1"/>
</dbReference>
<feature type="domain" description="Isochorismatase-like" evidence="1">
    <location>
        <begin position="4"/>
        <end position="137"/>
    </location>
</feature>